<proteinExistence type="predicted"/>
<keyword evidence="6" id="KW-1185">Reference proteome</keyword>
<dbReference type="EMBL" id="JBHSTQ010000004">
    <property type="protein sequence ID" value="MFC6386095.1"/>
    <property type="molecule type" value="Genomic_DNA"/>
</dbReference>
<dbReference type="SUPFAM" id="SSF50891">
    <property type="entry name" value="Cyclophilin-like"/>
    <property type="match status" value="1"/>
</dbReference>
<dbReference type="PANTHER" id="PTHR43309">
    <property type="entry name" value="5-OXOPROLINASE SUBUNIT C"/>
    <property type="match status" value="1"/>
</dbReference>
<dbReference type="Pfam" id="PF02626">
    <property type="entry name" value="CT_A_B"/>
    <property type="match status" value="1"/>
</dbReference>
<dbReference type="InterPro" id="IPR029000">
    <property type="entry name" value="Cyclophilin-like_dom_sf"/>
</dbReference>
<gene>
    <name evidence="5" type="ORF">ACFP7A_05750</name>
</gene>
<dbReference type="InterPro" id="IPR052708">
    <property type="entry name" value="PxpC"/>
</dbReference>
<dbReference type="Proteomes" id="UP001596267">
    <property type="component" value="Unassembled WGS sequence"/>
</dbReference>
<reference evidence="6" key="1">
    <citation type="journal article" date="2019" name="Int. J. Syst. Evol. Microbiol.">
        <title>The Global Catalogue of Microorganisms (GCM) 10K type strain sequencing project: providing services to taxonomists for standard genome sequencing and annotation.</title>
        <authorList>
            <consortium name="The Broad Institute Genomics Platform"/>
            <consortium name="The Broad Institute Genome Sequencing Center for Infectious Disease"/>
            <person name="Wu L."/>
            <person name="Ma J."/>
        </authorList>
    </citation>
    <scope>NUCLEOTIDE SEQUENCE [LARGE SCALE GENOMIC DNA]</scope>
    <source>
        <strain evidence="6">CCUG 42001</strain>
    </source>
</reference>
<keyword evidence="3" id="KW-0067">ATP-binding</keyword>
<dbReference type="Gene3D" id="2.40.100.10">
    <property type="entry name" value="Cyclophilin-like"/>
    <property type="match status" value="1"/>
</dbReference>
<dbReference type="NCBIfam" id="TIGR00724">
    <property type="entry name" value="urea_amlyse_rel"/>
    <property type="match status" value="1"/>
</dbReference>
<evidence type="ECO:0000256" key="3">
    <source>
        <dbReference type="ARBA" id="ARBA00022840"/>
    </source>
</evidence>
<keyword evidence="2" id="KW-0378">Hydrolase</keyword>
<dbReference type="SMART" id="SM00797">
    <property type="entry name" value="AHS2"/>
    <property type="match status" value="1"/>
</dbReference>
<evidence type="ECO:0000256" key="2">
    <source>
        <dbReference type="ARBA" id="ARBA00022801"/>
    </source>
</evidence>
<sequence>MTLTLLQKGFASSVQDLGRFGFQRYGIIVGGVMDPPSAKLANWLVGNLESAALIEYSFIGPSVLFTEDTLFALTGADSHPNLDGREIGTGRPCLARKGEILTVGGLVSGSRGYLAVAGGIDTPEWFGSRSTYERAGQGGFKGRLLQDQDQLPIGKPSELATRILKEMSHSGATTTQWFFSFRRTYRGTKTIRIIPDMLWNRFSEDSRHAFLSTDYQITASSDRMGYRLEGKKLELDQPLELYSEAVTNGSIQVPRSGQPIILLTDHQSTGGYPRIAQVASVDLPVLAQLAPNSKLHFLQISVEEAETLLVNHWKDLDWLRRKVQAQLVSILH</sequence>
<keyword evidence="1" id="KW-0547">Nucleotide-binding</keyword>
<evidence type="ECO:0000313" key="5">
    <source>
        <dbReference type="EMBL" id="MFC6386095.1"/>
    </source>
</evidence>
<name>A0ABW1WG47_9BACL</name>
<accession>A0ABW1WG47</accession>
<evidence type="ECO:0000256" key="1">
    <source>
        <dbReference type="ARBA" id="ARBA00022741"/>
    </source>
</evidence>
<dbReference type="InterPro" id="IPR003778">
    <property type="entry name" value="CT_A_B"/>
</dbReference>
<comment type="caution">
    <text evidence="5">The sequence shown here is derived from an EMBL/GenBank/DDBJ whole genome shotgun (WGS) entry which is preliminary data.</text>
</comment>
<evidence type="ECO:0000259" key="4">
    <source>
        <dbReference type="SMART" id="SM00797"/>
    </source>
</evidence>
<protein>
    <submittedName>
        <fullName evidence="5">Biotin-dependent carboxyltransferase family protein</fullName>
    </submittedName>
</protein>
<dbReference type="PANTHER" id="PTHR43309:SF5">
    <property type="entry name" value="5-OXOPROLINASE SUBUNIT C"/>
    <property type="match status" value="1"/>
</dbReference>
<evidence type="ECO:0000313" key="6">
    <source>
        <dbReference type="Proteomes" id="UP001596267"/>
    </source>
</evidence>
<feature type="domain" description="Carboxyltransferase" evidence="4">
    <location>
        <begin position="24"/>
        <end position="313"/>
    </location>
</feature>
<dbReference type="RefSeq" id="WP_253053012.1">
    <property type="nucleotide sequence ID" value="NZ_JAMXWN010000003.1"/>
</dbReference>
<organism evidence="5 6">
    <name type="scientific">Sporolactobacillus kofuensis</name>
    <dbReference type="NCBI Taxonomy" id="269672"/>
    <lineage>
        <taxon>Bacteria</taxon>
        <taxon>Bacillati</taxon>
        <taxon>Bacillota</taxon>
        <taxon>Bacilli</taxon>
        <taxon>Bacillales</taxon>
        <taxon>Sporolactobacillaceae</taxon>
        <taxon>Sporolactobacillus</taxon>
    </lineage>
</organism>